<reference evidence="17 18" key="1">
    <citation type="submission" date="2018-08" db="EMBL/GenBank/DDBJ databases">
        <title>A genome reference for cultivated species of the human gut microbiota.</title>
        <authorList>
            <person name="Zou Y."/>
            <person name="Xue W."/>
            <person name="Luo G."/>
        </authorList>
    </citation>
    <scope>NUCLEOTIDE SEQUENCE [LARGE SCALE GENOMIC DNA]</scope>
    <source>
        <strain evidence="17 18">AM28-23</strain>
    </source>
</reference>
<dbReference type="EC" id="3.5.4.5" evidence="4 15"/>
<dbReference type="InterPro" id="IPR002125">
    <property type="entry name" value="CMP_dCMP_dom"/>
</dbReference>
<evidence type="ECO:0000256" key="4">
    <source>
        <dbReference type="ARBA" id="ARBA00012783"/>
    </source>
</evidence>
<keyword evidence="8 14" id="KW-0862">Zinc</keyword>
<dbReference type="SUPFAM" id="SSF53927">
    <property type="entry name" value="Cytidine deaminase-like"/>
    <property type="match status" value="1"/>
</dbReference>
<dbReference type="Proteomes" id="UP000283745">
    <property type="component" value="Unassembled WGS sequence"/>
</dbReference>
<evidence type="ECO:0000256" key="15">
    <source>
        <dbReference type="RuleBase" id="RU364006"/>
    </source>
</evidence>
<dbReference type="AlphaFoldDB" id="A0A414J917"/>
<dbReference type="EMBL" id="QSKF01000003">
    <property type="protein sequence ID" value="RHE40961.1"/>
    <property type="molecule type" value="Genomic_DNA"/>
</dbReference>
<dbReference type="GO" id="GO:0072527">
    <property type="term" value="P:pyrimidine-containing compound metabolic process"/>
    <property type="evidence" value="ECO:0007669"/>
    <property type="project" value="UniProtKB-ARBA"/>
</dbReference>
<keyword evidence="7 15" id="KW-0378">Hydrolase</keyword>
<evidence type="ECO:0000256" key="12">
    <source>
        <dbReference type="PIRSR" id="PIRSR606262-1"/>
    </source>
</evidence>
<protein>
    <recommendedName>
        <fullName evidence="5 15">Cytidine deaminase</fullName>
        <ecNumber evidence="4 15">3.5.4.5</ecNumber>
    </recommendedName>
    <alternativeName>
        <fullName evidence="9 15">Cytidine aminohydrolase</fullName>
    </alternativeName>
</protein>
<evidence type="ECO:0000256" key="7">
    <source>
        <dbReference type="ARBA" id="ARBA00022801"/>
    </source>
</evidence>
<evidence type="ECO:0000256" key="8">
    <source>
        <dbReference type="ARBA" id="ARBA00022833"/>
    </source>
</evidence>
<comment type="catalytic activity">
    <reaction evidence="11 15">
        <text>cytidine + H2O + H(+) = uridine + NH4(+)</text>
        <dbReference type="Rhea" id="RHEA:16069"/>
        <dbReference type="ChEBI" id="CHEBI:15377"/>
        <dbReference type="ChEBI" id="CHEBI:15378"/>
        <dbReference type="ChEBI" id="CHEBI:16704"/>
        <dbReference type="ChEBI" id="CHEBI:17562"/>
        <dbReference type="ChEBI" id="CHEBI:28938"/>
        <dbReference type="EC" id="3.5.4.5"/>
    </reaction>
</comment>
<feature type="active site" description="Proton donor" evidence="12">
    <location>
        <position position="58"/>
    </location>
</feature>
<evidence type="ECO:0000256" key="10">
    <source>
        <dbReference type="ARBA" id="ARBA00049252"/>
    </source>
</evidence>
<dbReference type="InterPro" id="IPR016193">
    <property type="entry name" value="Cytidine_deaminase-like"/>
</dbReference>
<dbReference type="GO" id="GO:0008270">
    <property type="term" value="F:zinc ion binding"/>
    <property type="evidence" value="ECO:0007669"/>
    <property type="project" value="UniProtKB-UniRule"/>
</dbReference>
<evidence type="ECO:0000256" key="5">
    <source>
        <dbReference type="ARBA" id="ARBA00018266"/>
    </source>
</evidence>
<dbReference type="InterPro" id="IPR050202">
    <property type="entry name" value="Cyt/Deoxycyt_deaminase"/>
</dbReference>
<evidence type="ECO:0000313" key="18">
    <source>
        <dbReference type="Proteomes" id="UP000283745"/>
    </source>
</evidence>
<evidence type="ECO:0000256" key="3">
    <source>
        <dbReference type="ARBA" id="ARBA00006576"/>
    </source>
</evidence>
<sequence>MDKKQIEEMIDLAIKQLDYSYVPYSHFHVGAALLAKNGRYYTGCNIENAAYTPTNCAERTAFFKAVSEGVKEFDAICIVGGKEGVLTEYAAPCGVCRQVMMEFCDPETFKIILAVSKDKYDVFTLKELLPLGFGPANLA</sequence>
<comment type="function">
    <text evidence="2 15">This enzyme scavenges exogenous and endogenous cytidine and 2'-deoxycytidine for UMP synthesis.</text>
</comment>
<gene>
    <name evidence="17" type="ORF">DW740_05350</name>
</gene>
<dbReference type="PANTHER" id="PTHR11644:SF2">
    <property type="entry name" value="CYTIDINE DEAMINASE"/>
    <property type="match status" value="1"/>
</dbReference>
<evidence type="ECO:0000259" key="16">
    <source>
        <dbReference type="PROSITE" id="PS51747"/>
    </source>
</evidence>
<dbReference type="GO" id="GO:0004126">
    <property type="term" value="F:cytidine deaminase activity"/>
    <property type="evidence" value="ECO:0007669"/>
    <property type="project" value="UniProtKB-UniRule"/>
</dbReference>
<evidence type="ECO:0000313" key="17">
    <source>
        <dbReference type="EMBL" id="RHE40961.1"/>
    </source>
</evidence>
<accession>A0A414J917</accession>
<feature type="binding site" evidence="14">
    <location>
        <position position="56"/>
    </location>
    <ligand>
        <name>Zn(2+)</name>
        <dbReference type="ChEBI" id="CHEBI:29105"/>
        <note>catalytic</note>
    </ligand>
</feature>
<dbReference type="CDD" id="cd01283">
    <property type="entry name" value="cytidine_deaminase"/>
    <property type="match status" value="1"/>
</dbReference>
<feature type="binding site" evidence="13">
    <location>
        <begin position="45"/>
        <end position="51"/>
    </location>
    <ligand>
        <name>substrate</name>
    </ligand>
</feature>
<evidence type="ECO:0000256" key="13">
    <source>
        <dbReference type="PIRSR" id="PIRSR606262-2"/>
    </source>
</evidence>
<dbReference type="PANTHER" id="PTHR11644">
    <property type="entry name" value="CYTIDINE DEAMINASE"/>
    <property type="match status" value="1"/>
</dbReference>
<evidence type="ECO:0000256" key="2">
    <source>
        <dbReference type="ARBA" id="ARBA00003949"/>
    </source>
</evidence>
<dbReference type="GO" id="GO:0005829">
    <property type="term" value="C:cytosol"/>
    <property type="evidence" value="ECO:0007669"/>
    <property type="project" value="TreeGrafter"/>
</dbReference>
<dbReference type="NCBIfam" id="NF004064">
    <property type="entry name" value="PRK05578.1"/>
    <property type="match status" value="1"/>
</dbReference>
<dbReference type="FunFam" id="3.40.140.10:FF:000008">
    <property type="entry name" value="Cytidine deaminase"/>
    <property type="match status" value="1"/>
</dbReference>
<evidence type="ECO:0000256" key="11">
    <source>
        <dbReference type="ARBA" id="ARBA00049558"/>
    </source>
</evidence>
<dbReference type="Gene3D" id="3.40.140.10">
    <property type="entry name" value="Cytidine Deaminase, domain 2"/>
    <property type="match status" value="1"/>
</dbReference>
<comment type="similarity">
    <text evidence="3 15">Belongs to the cytidine and deoxycytidylate deaminase family.</text>
</comment>
<dbReference type="RefSeq" id="WP_015541751.1">
    <property type="nucleotide sequence ID" value="NZ_CABJFK010000003.1"/>
</dbReference>
<dbReference type="Pfam" id="PF00383">
    <property type="entry name" value="dCMP_cyt_deam_1"/>
    <property type="match status" value="1"/>
</dbReference>
<evidence type="ECO:0000256" key="9">
    <source>
        <dbReference type="ARBA" id="ARBA00032005"/>
    </source>
</evidence>
<feature type="binding site" evidence="14">
    <location>
        <position position="93"/>
    </location>
    <ligand>
        <name>Zn(2+)</name>
        <dbReference type="ChEBI" id="CHEBI:29105"/>
        <note>catalytic</note>
    </ligand>
</feature>
<evidence type="ECO:0000256" key="1">
    <source>
        <dbReference type="ARBA" id="ARBA00001947"/>
    </source>
</evidence>
<organism evidence="17 18">
    <name type="scientific">Blautia obeum</name>
    <dbReference type="NCBI Taxonomy" id="40520"/>
    <lineage>
        <taxon>Bacteria</taxon>
        <taxon>Bacillati</taxon>
        <taxon>Bacillota</taxon>
        <taxon>Clostridia</taxon>
        <taxon>Lachnospirales</taxon>
        <taxon>Lachnospiraceae</taxon>
        <taxon>Blautia</taxon>
    </lineage>
</organism>
<feature type="domain" description="CMP/dCMP-type deaminase" evidence="16">
    <location>
        <begin position="4"/>
        <end position="136"/>
    </location>
</feature>
<keyword evidence="6 14" id="KW-0479">Metal-binding</keyword>
<dbReference type="NCBIfam" id="TIGR01354">
    <property type="entry name" value="cyt_deam_tetra"/>
    <property type="match status" value="1"/>
</dbReference>
<evidence type="ECO:0000256" key="14">
    <source>
        <dbReference type="PIRSR" id="PIRSR606262-3"/>
    </source>
</evidence>
<proteinExistence type="inferred from homology"/>
<comment type="cofactor">
    <cofactor evidence="1 14 15">
        <name>Zn(2+)</name>
        <dbReference type="ChEBI" id="CHEBI:29105"/>
    </cofactor>
</comment>
<comment type="caution">
    <text evidence="17">The sequence shown here is derived from an EMBL/GenBank/DDBJ whole genome shotgun (WGS) entry which is preliminary data.</text>
</comment>
<comment type="catalytic activity">
    <reaction evidence="10 15">
        <text>2'-deoxycytidine + H2O + H(+) = 2'-deoxyuridine + NH4(+)</text>
        <dbReference type="Rhea" id="RHEA:13433"/>
        <dbReference type="ChEBI" id="CHEBI:15377"/>
        <dbReference type="ChEBI" id="CHEBI:15378"/>
        <dbReference type="ChEBI" id="CHEBI:15698"/>
        <dbReference type="ChEBI" id="CHEBI:16450"/>
        <dbReference type="ChEBI" id="CHEBI:28938"/>
        <dbReference type="EC" id="3.5.4.5"/>
    </reaction>
</comment>
<dbReference type="GO" id="GO:0055086">
    <property type="term" value="P:nucleobase-containing small molecule metabolic process"/>
    <property type="evidence" value="ECO:0007669"/>
    <property type="project" value="UniProtKB-ARBA"/>
</dbReference>
<dbReference type="InterPro" id="IPR006262">
    <property type="entry name" value="Cyt_deam_tetra"/>
</dbReference>
<dbReference type="PROSITE" id="PS51747">
    <property type="entry name" value="CYT_DCMP_DEAMINASES_2"/>
    <property type="match status" value="1"/>
</dbReference>
<evidence type="ECO:0000256" key="6">
    <source>
        <dbReference type="ARBA" id="ARBA00022723"/>
    </source>
</evidence>
<name>A0A414J917_9FIRM</name>
<feature type="binding site" evidence="14">
    <location>
        <position position="96"/>
    </location>
    <ligand>
        <name>Zn(2+)</name>
        <dbReference type="ChEBI" id="CHEBI:29105"/>
        <note>catalytic</note>
    </ligand>
</feature>